<reference evidence="1 2" key="2">
    <citation type="submission" date="2018-11" db="EMBL/GenBank/DDBJ databases">
        <authorList>
            <consortium name="Pathogen Informatics"/>
        </authorList>
    </citation>
    <scope>NUCLEOTIDE SEQUENCE [LARGE SCALE GENOMIC DNA]</scope>
    <source>
        <strain evidence="1 2">MHpl1</strain>
    </source>
</reference>
<keyword evidence="2" id="KW-1185">Reference proteome</keyword>
<proteinExistence type="predicted"/>
<evidence type="ECO:0000313" key="3">
    <source>
        <dbReference type="WBParaSite" id="HPLM_0001453001-mRNA-1"/>
    </source>
</evidence>
<protein>
    <submittedName>
        <fullName evidence="3">DUF982 domain-containing protein</fullName>
    </submittedName>
</protein>
<accession>A0A0N4WSK8</accession>
<gene>
    <name evidence="1" type="ORF">HPLM_LOCUS14522</name>
</gene>
<dbReference type="AlphaFoldDB" id="A0A0N4WSK8"/>
<name>A0A0N4WSK8_HAEPC</name>
<evidence type="ECO:0000313" key="1">
    <source>
        <dbReference type="EMBL" id="VDO53093.1"/>
    </source>
</evidence>
<dbReference type="EMBL" id="UZAF01018598">
    <property type="protein sequence ID" value="VDO53093.1"/>
    <property type="molecule type" value="Genomic_DNA"/>
</dbReference>
<dbReference type="Proteomes" id="UP000268014">
    <property type="component" value="Unassembled WGS sequence"/>
</dbReference>
<reference evidence="3" key="1">
    <citation type="submission" date="2017-02" db="UniProtKB">
        <authorList>
            <consortium name="WormBaseParasite"/>
        </authorList>
    </citation>
    <scope>IDENTIFICATION</scope>
</reference>
<sequence length="49" mass="5423">MLSPKEKTMSAHPKLTCDWVGPFRVIGASAFFRAKSDKGHLEYIVETAA</sequence>
<organism evidence="3">
    <name type="scientific">Haemonchus placei</name>
    <name type="common">Barber's pole worm</name>
    <dbReference type="NCBI Taxonomy" id="6290"/>
    <lineage>
        <taxon>Eukaryota</taxon>
        <taxon>Metazoa</taxon>
        <taxon>Ecdysozoa</taxon>
        <taxon>Nematoda</taxon>
        <taxon>Chromadorea</taxon>
        <taxon>Rhabditida</taxon>
        <taxon>Rhabditina</taxon>
        <taxon>Rhabditomorpha</taxon>
        <taxon>Strongyloidea</taxon>
        <taxon>Trichostrongylidae</taxon>
        <taxon>Haemonchus</taxon>
    </lineage>
</organism>
<evidence type="ECO:0000313" key="2">
    <source>
        <dbReference type="Proteomes" id="UP000268014"/>
    </source>
</evidence>
<dbReference type="WBParaSite" id="HPLM_0001453001-mRNA-1">
    <property type="protein sequence ID" value="HPLM_0001453001-mRNA-1"/>
    <property type="gene ID" value="HPLM_0001453001"/>
</dbReference>